<keyword evidence="1" id="KW-0696">RNA-directed RNA polymerase</keyword>
<keyword evidence="1" id="KW-0548">Nucleotidyltransferase</keyword>
<keyword evidence="1" id="KW-0808">Transferase</keyword>
<accession>A0A5Q0TW17</accession>
<dbReference type="EMBL" id="MK440623">
    <property type="protein sequence ID" value="QGA70900.1"/>
    <property type="molecule type" value="Viral_cRNA"/>
</dbReference>
<sequence>MKMDHTVSALRTLSLVQVENARIVTPGIRRNERATTGLVMDPNGVEPLPILYWRTLEEAEEVFYMTDYGKQSAKNFANPAAHRMEVAQPIHTEYRVVTPYRMGLATSLRLKWETCGYESRGAYRTYTTVDGIERFQINLFCIPLMRIPGFFENLREYQEYPDEGIQIADGSIILGDLKNRAVTEDDIRNVLDYNEEHPEKPHKIPTLGALMDFRERRFLNDIDNQWDKAIHDVEVPADALTKTENEWEYTAFLNVYSFTKMASGDTEVTRNSRYKANLARRLNALKALKSDRDLNVDDFINTKITLTHLMRHFDDMSYYPRLKCTILKTLMNSQDPLCANLKMLLSEHQMTVFCAIAAFIATKELSVLHILHEVSCHYGQFVRTIEGLKKKFGTEGWRYVKLLDPLNQVTSGQIYAELGTAARAWLAVQPGQESFGNLVNKGKIPARYRIYASRPVPPDCLEEGVNMMNVVRNNLERIGFTIKLDQFTQAKWAELVVTTAEQRAAVGNRV</sequence>
<proteinExistence type="predicted"/>
<reference evidence="1" key="1">
    <citation type="journal article" date="2019" name="Viruses">
        <title>Meta-Transcriptomic Comparison of the RNA Viromes of the Mosquito Vectors Culex pipiens and Culex torrentium in Northern Europe.</title>
        <authorList>
            <person name="Pettersson J.H.O."/>
            <person name="Shi M."/>
            <person name="Eden J.-S."/>
            <person name="Holmes E.C."/>
            <person name="Hesson J.C."/>
        </authorList>
    </citation>
    <scope>NUCLEOTIDE SEQUENCE</scope>
    <source>
        <strain evidence="1">OTU6</strain>
    </source>
</reference>
<name>A0A5Q0TW17_9MONO</name>
<evidence type="ECO:0000313" key="1">
    <source>
        <dbReference type="EMBL" id="QGA70900.1"/>
    </source>
</evidence>
<dbReference type="GO" id="GO:0003968">
    <property type="term" value="F:RNA-directed RNA polymerase activity"/>
    <property type="evidence" value="ECO:0007669"/>
    <property type="project" value="UniProtKB-KW"/>
</dbReference>
<protein>
    <submittedName>
        <fullName evidence="1">RNA-dependent RNA polymerase</fullName>
    </submittedName>
</protein>
<organism evidence="1">
    <name type="scientific">Culex mononega-like virus 2</name>
    <dbReference type="NCBI Taxonomy" id="2010272"/>
    <lineage>
        <taxon>Viruses</taxon>
        <taxon>Riboviria</taxon>
        <taxon>Orthornavirae</taxon>
        <taxon>Negarnaviricota</taxon>
        <taxon>Haploviricotina</taxon>
        <taxon>Monjiviricetes</taxon>
        <taxon>Mononegavirales</taxon>
        <taxon>Xinmoviridae</taxon>
        <taxon>Doupovirus</taxon>
        <taxon>Doupovirus australiaense</taxon>
    </lineage>
</organism>